<accession>A0AA88IVK7</accession>
<keyword evidence="3" id="KW-1185">Reference proteome</keyword>
<feature type="compositionally biased region" description="Basic and acidic residues" evidence="1">
    <location>
        <begin position="1"/>
        <end position="10"/>
    </location>
</feature>
<protein>
    <submittedName>
        <fullName evidence="2">Uncharacterized protein</fullName>
    </submittedName>
</protein>
<reference evidence="2" key="1">
    <citation type="submission" date="2023-07" db="EMBL/GenBank/DDBJ databases">
        <title>Chromosome-level Genome Assembly of Striped Snakehead (Channa striata).</title>
        <authorList>
            <person name="Liu H."/>
        </authorList>
    </citation>
    <scope>NUCLEOTIDE SEQUENCE</scope>
    <source>
        <strain evidence="2">Gz</strain>
        <tissue evidence="2">Muscle</tissue>
    </source>
</reference>
<proteinExistence type="predicted"/>
<dbReference type="Proteomes" id="UP001187415">
    <property type="component" value="Unassembled WGS sequence"/>
</dbReference>
<evidence type="ECO:0000256" key="1">
    <source>
        <dbReference type="SAM" id="MobiDB-lite"/>
    </source>
</evidence>
<evidence type="ECO:0000313" key="3">
    <source>
        <dbReference type="Proteomes" id="UP001187415"/>
    </source>
</evidence>
<feature type="compositionally biased region" description="Polar residues" evidence="1">
    <location>
        <begin position="178"/>
        <end position="187"/>
    </location>
</feature>
<gene>
    <name evidence="2" type="ORF">Q5P01_000406</name>
</gene>
<sequence>MNSKFSEKMKPRTKKGRVTSETVKPQGAGTCHCSSSTSKDTEKQDPDSRDGDKNIWYPTLQPLDNFPESCFEIIDLTSAVCDNSPQIEHEHISHETSKAIPELDGSEDDTVEWDPEEDLGGADDDETDVITWYYNSEGTKSPELTGGLPQDVHLPLSSTIGQTLLHTQSINEEGMETIQDSEPQGKI</sequence>
<dbReference type="EMBL" id="JAUPFM010000241">
    <property type="protein sequence ID" value="KAK2810383.1"/>
    <property type="molecule type" value="Genomic_DNA"/>
</dbReference>
<evidence type="ECO:0000313" key="2">
    <source>
        <dbReference type="EMBL" id="KAK2810383.1"/>
    </source>
</evidence>
<feature type="region of interest" description="Disordered" evidence="1">
    <location>
        <begin position="167"/>
        <end position="187"/>
    </location>
</feature>
<dbReference type="AlphaFoldDB" id="A0AA88IVK7"/>
<comment type="caution">
    <text evidence="2">The sequence shown here is derived from an EMBL/GenBank/DDBJ whole genome shotgun (WGS) entry which is preliminary data.</text>
</comment>
<organism evidence="2 3">
    <name type="scientific">Channa striata</name>
    <name type="common">Snakehead murrel</name>
    <name type="synonym">Ophicephalus striatus</name>
    <dbReference type="NCBI Taxonomy" id="64152"/>
    <lineage>
        <taxon>Eukaryota</taxon>
        <taxon>Metazoa</taxon>
        <taxon>Chordata</taxon>
        <taxon>Craniata</taxon>
        <taxon>Vertebrata</taxon>
        <taxon>Euteleostomi</taxon>
        <taxon>Actinopterygii</taxon>
        <taxon>Neopterygii</taxon>
        <taxon>Teleostei</taxon>
        <taxon>Neoteleostei</taxon>
        <taxon>Acanthomorphata</taxon>
        <taxon>Anabantaria</taxon>
        <taxon>Anabantiformes</taxon>
        <taxon>Channoidei</taxon>
        <taxon>Channidae</taxon>
        <taxon>Channa</taxon>
    </lineage>
</organism>
<name>A0AA88IVK7_CHASR</name>
<feature type="region of interest" description="Disordered" evidence="1">
    <location>
        <begin position="1"/>
        <end position="59"/>
    </location>
</feature>
<feature type="compositionally biased region" description="Basic and acidic residues" evidence="1">
    <location>
        <begin position="39"/>
        <end position="53"/>
    </location>
</feature>